<reference evidence="1" key="1">
    <citation type="submission" date="2014-09" db="EMBL/GenBank/DDBJ databases">
        <authorList>
            <person name="Magalhaes I.L.F."/>
            <person name="Oliveira U."/>
            <person name="Santos F.R."/>
            <person name="Vidigal T.H.D.A."/>
            <person name="Brescovit A.D."/>
            <person name="Santos A.J."/>
        </authorList>
    </citation>
    <scope>NUCLEOTIDE SEQUENCE</scope>
    <source>
        <tissue evidence="1">Shoot tissue taken approximately 20 cm above the soil surface</tissue>
    </source>
</reference>
<name>A0A0A9BBJ7_ARUDO</name>
<proteinExistence type="predicted"/>
<organism evidence="1">
    <name type="scientific">Arundo donax</name>
    <name type="common">Giant reed</name>
    <name type="synonym">Donax arundinaceus</name>
    <dbReference type="NCBI Taxonomy" id="35708"/>
    <lineage>
        <taxon>Eukaryota</taxon>
        <taxon>Viridiplantae</taxon>
        <taxon>Streptophyta</taxon>
        <taxon>Embryophyta</taxon>
        <taxon>Tracheophyta</taxon>
        <taxon>Spermatophyta</taxon>
        <taxon>Magnoliopsida</taxon>
        <taxon>Liliopsida</taxon>
        <taxon>Poales</taxon>
        <taxon>Poaceae</taxon>
        <taxon>PACMAD clade</taxon>
        <taxon>Arundinoideae</taxon>
        <taxon>Arundineae</taxon>
        <taxon>Arundo</taxon>
    </lineage>
</organism>
<reference evidence="1" key="2">
    <citation type="journal article" date="2015" name="Data Brief">
        <title>Shoot transcriptome of the giant reed, Arundo donax.</title>
        <authorList>
            <person name="Barrero R.A."/>
            <person name="Guerrero F.D."/>
            <person name="Moolhuijzen P."/>
            <person name="Goolsby J.A."/>
            <person name="Tidwell J."/>
            <person name="Bellgard S.E."/>
            <person name="Bellgard M.I."/>
        </authorList>
    </citation>
    <scope>NUCLEOTIDE SEQUENCE</scope>
    <source>
        <tissue evidence="1">Shoot tissue taken approximately 20 cm above the soil surface</tissue>
    </source>
</reference>
<sequence>MARVAGGSVHAS</sequence>
<protein>
    <submittedName>
        <fullName evidence="1">Uncharacterized protein</fullName>
    </submittedName>
</protein>
<dbReference type="EMBL" id="GBRH01237199">
    <property type="protein sequence ID" value="JAD60696.1"/>
    <property type="molecule type" value="Transcribed_RNA"/>
</dbReference>
<evidence type="ECO:0000313" key="1">
    <source>
        <dbReference type="EMBL" id="JAD60696.1"/>
    </source>
</evidence>
<accession>A0A0A9BBJ7</accession>